<dbReference type="EMBL" id="CP092877">
    <property type="protein sequence ID" value="UYV77761.1"/>
    <property type="molecule type" value="Genomic_DNA"/>
</dbReference>
<dbReference type="SUPFAM" id="SSF52540">
    <property type="entry name" value="P-loop containing nucleoside triphosphate hydrolases"/>
    <property type="match status" value="1"/>
</dbReference>
<sequence length="172" mass="18614">MLQYFVWQGINLSGGQKQRVSLARALYSDAEIFLLDDPISAVDAHVGQHLLDKVIGPKGFLAKKTRLLVTHAMWVLPHADCIYVLDQGKVVAQGTYAELAPQLGALAPLLEDGGATSPDSIEVVPSESLSSMHSSSSLSSITSLIRHTQIRHPTIIRTYSDVPTSDLSNNKP</sequence>
<evidence type="ECO:0000256" key="1">
    <source>
        <dbReference type="ARBA" id="ARBA00022741"/>
    </source>
</evidence>
<evidence type="ECO:0000256" key="2">
    <source>
        <dbReference type="ARBA" id="ARBA00022840"/>
    </source>
</evidence>
<dbReference type="Pfam" id="PF00005">
    <property type="entry name" value="ABC_tran"/>
    <property type="match status" value="1"/>
</dbReference>
<reference evidence="4 5" key="1">
    <citation type="submission" date="2022-01" db="EMBL/GenBank/DDBJ databases">
        <title>A chromosomal length assembly of Cordylochernes scorpioides.</title>
        <authorList>
            <person name="Zeh D."/>
            <person name="Zeh J."/>
        </authorList>
    </citation>
    <scope>NUCLEOTIDE SEQUENCE [LARGE SCALE GENOMIC DNA]</scope>
    <source>
        <strain evidence="4">IN4F17</strain>
        <tissue evidence="4">Whole Body</tissue>
    </source>
</reference>
<keyword evidence="5" id="KW-1185">Reference proteome</keyword>
<proteinExistence type="predicted"/>
<protein>
    <submittedName>
        <fullName evidence="4">ABCC1</fullName>
    </submittedName>
</protein>
<organism evidence="4 5">
    <name type="scientific">Cordylochernes scorpioides</name>
    <dbReference type="NCBI Taxonomy" id="51811"/>
    <lineage>
        <taxon>Eukaryota</taxon>
        <taxon>Metazoa</taxon>
        <taxon>Ecdysozoa</taxon>
        <taxon>Arthropoda</taxon>
        <taxon>Chelicerata</taxon>
        <taxon>Arachnida</taxon>
        <taxon>Pseudoscorpiones</taxon>
        <taxon>Cheliferoidea</taxon>
        <taxon>Chernetidae</taxon>
        <taxon>Cordylochernes</taxon>
    </lineage>
</organism>
<evidence type="ECO:0000313" key="4">
    <source>
        <dbReference type="EMBL" id="UYV77761.1"/>
    </source>
</evidence>
<feature type="domain" description="ABC transporter" evidence="3">
    <location>
        <begin position="10"/>
        <end position="39"/>
    </location>
</feature>
<dbReference type="InterPro" id="IPR050173">
    <property type="entry name" value="ABC_transporter_C-like"/>
</dbReference>
<dbReference type="InterPro" id="IPR027417">
    <property type="entry name" value="P-loop_NTPase"/>
</dbReference>
<evidence type="ECO:0000259" key="3">
    <source>
        <dbReference type="Pfam" id="PF00005"/>
    </source>
</evidence>
<keyword evidence="1" id="KW-0547">Nucleotide-binding</keyword>
<dbReference type="InterPro" id="IPR003439">
    <property type="entry name" value="ABC_transporter-like_ATP-bd"/>
</dbReference>
<keyword evidence="2" id="KW-0067">ATP-binding</keyword>
<name>A0ABY6LC15_9ARAC</name>
<accession>A0ABY6LC15</accession>
<evidence type="ECO:0000313" key="5">
    <source>
        <dbReference type="Proteomes" id="UP001235939"/>
    </source>
</evidence>
<dbReference type="Gene3D" id="3.40.50.300">
    <property type="entry name" value="P-loop containing nucleotide triphosphate hydrolases"/>
    <property type="match status" value="1"/>
</dbReference>
<dbReference type="Proteomes" id="UP001235939">
    <property type="component" value="Chromosome 15"/>
</dbReference>
<dbReference type="PANTHER" id="PTHR24223">
    <property type="entry name" value="ATP-BINDING CASSETTE SUB-FAMILY C"/>
    <property type="match status" value="1"/>
</dbReference>
<gene>
    <name evidence="4" type="ORF">LAZ67_15002180</name>
</gene>